<keyword evidence="2" id="KW-0808">Transferase</keyword>
<evidence type="ECO:0000313" key="10">
    <source>
        <dbReference type="Proteomes" id="UP000297597"/>
    </source>
</evidence>
<comment type="cofactor">
    <cofactor evidence="1">
        <name>Mg(2+)</name>
        <dbReference type="ChEBI" id="CHEBI:18420"/>
    </cofactor>
</comment>
<dbReference type="SUPFAM" id="SSF81301">
    <property type="entry name" value="Nucleotidyltransferase"/>
    <property type="match status" value="1"/>
</dbReference>
<organism evidence="9 10">
    <name type="scientific">Pelotomaculum propionicicum</name>
    <dbReference type="NCBI Taxonomy" id="258475"/>
    <lineage>
        <taxon>Bacteria</taxon>
        <taxon>Bacillati</taxon>
        <taxon>Bacillota</taxon>
        <taxon>Clostridia</taxon>
        <taxon>Eubacteriales</taxon>
        <taxon>Desulfotomaculaceae</taxon>
        <taxon>Pelotomaculum</taxon>
    </lineage>
</organism>
<dbReference type="EMBL" id="QFFZ01000030">
    <property type="protein sequence ID" value="TEB10208.1"/>
    <property type="molecule type" value="Genomic_DNA"/>
</dbReference>
<comment type="caution">
    <text evidence="9">The sequence shown here is derived from an EMBL/GenBank/DDBJ whole genome shotgun (WGS) entry which is preliminary data.</text>
</comment>
<keyword evidence="7" id="KW-0460">Magnesium</keyword>
<dbReference type="GO" id="GO:0016779">
    <property type="term" value="F:nucleotidyltransferase activity"/>
    <property type="evidence" value="ECO:0007669"/>
    <property type="project" value="UniProtKB-KW"/>
</dbReference>
<keyword evidence="3" id="KW-0548">Nucleotidyltransferase</keyword>
<dbReference type="InterPro" id="IPR041633">
    <property type="entry name" value="Polbeta"/>
</dbReference>
<proteinExistence type="predicted"/>
<dbReference type="AlphaFoldDB" id="A0A4Y7RMI8"/>
<dbReference type="Gene3D" id="3.30.460.10">
    <property type="entry name" value="Beta Polymerase, domain 2"/>
    <property type="match status" value="1"/>
</dbReference>
<evidence type="ECO:0000256" key="3">
    <source>
        <dbReference type="ARBA" id="ARBA00022695"/>
    </source>
</evidence>
<keyword evidence="4" id="KW-0479">Metal-binding</keyword>
<dbReference type="Proteomes" id="UP000297597">
    <property type="component" value="Unassembled WGS sequence"/>
</dbReference>
<evidence type="ECO:0000259" key="8">
    <source>
        <dbReference type="Pfam" id="PF18765"/>
    </source>
</evidence>
<evidence type="ECO:0000256" key="1">
    <source>
        <dbReference type="ARBA" id="ARBA00001946"/>
    </source>
</evidence>
<name>A0A4Y7RMI8_9FIRM</name>
<sequence>MTAKKYTIEEIKTVVEPIARKYGVERVYLFGSYARGDVTENSDIDLRVDKGSLKGMFALCGLYTEIEEALQTKVDVLTTGSLEDDFLHKIRKEEVLLYGG</sequence>
<dbReference type="InterPro" id="IPR052038">
    <property type="entry name" value="Type-VII_TA_antitoxin"/>
</dbReference>
<dbReference type="PANTHER" id="PTHR33571">
    <property type="entry name" value="SSL8005 PROTEIN"/>
    <property type="match status" value="1"/>
</dbReference>
<evidence type="ECO:0000256" key="7">
    <source>
        <dbReference type="ARBA" id="ARBA00022842"/>
    </source>
</evidence>
<feature type="domain" description="Polymerase beta nucleotidyltransferase" evidence="8">
    <location>
        <begin position="17"/>
        <end position="98"/>
    </location>
</feature>
<keyword evidence="10" id="KW-1185">Reference proteome</keyword>
<accession>A0A4Y7RMI8</accession>
<dbReference type="GO" id="GO:0005524">
    <property type="term" value="F:ATP binding"/>
    <property type="evidence" value="ECO:0007669"/>
    <property type="project" value="UniProtKB-KW"/>
</dbReference>
<evidence type="ECO:0000256" key="2">
    <source>
        <dbReference type="ARBA" id="ARBA00022679"/>
    </source>
</evidence>
<evidence type="ECO:0000313" key="9">
    <source>
        <dbReference type="EMBL" id="TEB10208.1"/>
    </source>
</evidence>
<reference evidence="9 10" key="1">
    <citation type="journal article" date="2018" name="Environ. Microbiol.">
        <title>Novel energy conservation strategies and behaviour of Pelotomaculum schinkii driving syntrophic propionate catabolism.</title>
        <authorList>
            <person name="Hidalgo-Ahumada C.A.P."/>
            <person name="Nobu M.K."/>
            <person name="Narihiro T."/>
            <person name="Tamaki H."/>
            <person name="Liu W.T."/>
            <person name="Kamagata Y."/>
            <person name="Stams A.J.M."/>
            <person name="Imachi H."/>
            <person name="Sousa D.Z."/>
        </authorList>
    </citation>
    <scope>NUCLEOTIDE SEQUENCE [LARGE SCALE GENOMIC DNA]</scope>
    <source>
        <strain evidence="9 10">MGP</strain>
    </source>
</reference>
<gene>
    <name evidence="9" type="ORF">Pmgp_02508</name>
</gene>
<dbReference type="RefSeq" id="WP_134214330.1">
    <property type="nucleotide sequence ID" value="NZ_QFFZ01000030.1"/>
</dbReference>
<dbReference type="GO" id="GO:0046872">
    <property type="term" value="F:metal ion binding"/>
    <property type="evidence" value="ECO:0007669"/>
    <property type="project" value="UniProtKB-KW"/>
</dbReference>
<evidence type="ECO:0000256" key="4">
    <source>
        <dbReference type="ARBA" id="ARBA00022723"/>
    </source>
</evidence>
<dbReference type="Pfam" id="PF18765">
    <property type="entry name" value="Polbeta"/>
    <property type="match status" value="1"/>
</dbReference>
<keyword evidence="5" id="KW-0547">Nucleotide-binding</keyword>
<protein>
    <recommendedName>
        <fullName evidence="8">Polymerase beta nucleotidyltransferase domain-containing protein</fullName>
    </recommendedName>
</protein>
<evidence type="ECO:0000256" key="6">
    <source>
        <dbReference type="ARBA" id="ARBA00022840"/>
    </source>
</evidence>
<evidence type="ECO:0000256" key="5">
    <source>
        <dbReference type="ARBA" id="ARBA00022741"/>
    </source>
</evidence>
<dbReference type="InterPro" id="IPR043519">
    <property type="entry name" value="NT_sf"/>
</dbReference>
<dbReference type="CDD" id="cd05403">
    <property type="entry name" value="NT_KNTase_like"/>
    <property type="match status" value="1"/>
</dbReference>
<keyword evidence="6" id="KW-0067">ATP-binding</keyword>
<dbReference type="OrthoDB" id="9809668at2"/>
<dbReference type="PANTHER" id="PTHR33571:SF12">
    <property type="entry name" value="BSL3053 PROTEIN"/>
    <property type="match status" value="1"/>
</dbReference>